<evidence type="ECO:0000256" key="3">
    <source>
        <dbReference type="ARBA" id="ARBA00023125"/>
    </source>
</evidence>
<feature type="domain" description="Response regulatory" evidence="7">
    <location>
        <begin position="12"/>
        <end position="127"/>
    </location>
</feature>
<comment type="caution">
    <text evidence="8">The sequence shown here is derived from an EMBL/GenBank/DDBJ whole genome shotgun (WGS) entry which is preliminary data.</text>
</comment>
<dbReference type="Pfam" id="PF00072">
    <property type="entry name" value="Response_reg"/>
    <property type="match status" value="1"/>
</dbReference>
<dbReference type="CDD" id="cd17535">
    <property type="entry name" value="REC_NarL-like"/>
    <property type="match status" value="1"/>
</dbReference>
<dbReference type="PROSITE" id="PS50110">
    <property type="entry name" value="RESPONSE_REGULATORY"/>
    <property type="match status" value="1"/>
</dbReference>
<keyword evidence="3 8" id="KW-0238">DNA-binding</keyword>
<keyword evidence="4" id="KW-0804">Transcription</keyword>
<accession>A0A372G8B2</accession>
<dbReference type="SMART" id="SM00421">
    <property type="entry name" value="HTH_LUXR"/>
    <property type="match status" value="1"/>
</dbReference>
<dbReference type="GO" id="GO:0000160">
    <property type="term" value="P:phosphorelay signal transduction system"/>
    <property type="evidence" value="ECO:0007669"/>
    <property type="project" value="InterPro"/>
</dbReference>
<dbReference type="PANTHER" id="PTHR43214">
    <property type="entry name" value="TWO-COMPONENT RESPONSE REGULATOR"/>
    <property type="match status" value="1"/>
</dbReference>
<dbReference type="GO" id="GO:0006355">
    <property type="term" value="P:regulation of DNA-templated transcription"/>
    <property type="evidence" value="ECO:0007669"/>
    <property type="project" value="InterPro"/>
</dbReference>
<dbReference type="InterPro" id="IPR000792">
    <property type="entry name" value="Tscrpt_reg_LuxR_C"/>
</dbReference>
<dbReference type="AlphaFoldDB" id="A0A372G8B2"/>
<gene>
    <name evidence="8" type="ORF">D0T12_31975</name>
</gene>
<feature type="modified residue" description="4-aspartylphosphate" evidence="5">
    <location>
        <position position="63"/>
    </location>
</feature>
<protein>
    <submittedName>
        <fullName evidence="8">DNA-binding response regulator</fullName>
    </submittedName>
</protein>
<dbReference type="SUPFAM" id="SSF52172">
    <property type="entry name" value="CheY-like"/>
    <property type="match status" value="1"/>
</dbReference>
<evidence type="ECO:0000259" key="6">
    <source>
        <dbReference type="PROSITE" id="PS50043"/>
    </source>
</evidence>
<dbReference type="SUPFAM" id="SSF46894">
    <property type="entry name" value="C-terminal effector domain of the bipartite response regulators"/>
    <property type="match status" value="1"/>
</dbReference>
<dbReference type="PRINTS" id="PR00038">
    <property type="entry name" value="HTHLUXR"/>
</dbReference>
<dbReference type="InterPro" id="IPR039420">
    <property type="entry name" value="WalR-like"/>
</dbReference>
<evidence type="ECO:0000259" key="7">
    <source>
        <dbReference type="PROSITE" id="PS50110"/>
    </source>
</evidence>
<dbReference type="OrthoDB" id="9808843at2"/>
<dbReference type="GO" id="GO:0003677">
    <property type="term" value="F:DNA binding"/>
    <property type="evidence" value="ECO:0007669"/>
    <property type="project" value="UniProtKB-KW"/>
</dbReference>
<evidence type="ECO:0000256" key="4">
    <source>
        <dbReference type="ARBA" id="ARBA00023163"/>
    </source>
</evidence>
<dbReference type="Pfam" id="PF00196">
    <property type="entry name" value="GerE"/>
    <property type="match status" value="1"/>
</dbReference>
<dbReference type="InterPro" id="IPR016032">
    <property type="entry name" value="Sig_transdc_resp-reg_C-effctor"/>
</dbReference>
<dbReference type="RefSeq" id="WP_117404437.1">
    <property type="nucleotide sequence ID" value="NZ_QVNQ01000013.1"/>
</dbReference>
<evidence type="ECO:0000256" key="1">
    <source>
        <dbReference type="ARBA" id="ARBA00022553"/>
    </source>
</evidence>
<evidence type="ECO:0000256" key="5">
    <source>
        <dbReference type="PROSITE-ProRule" id="PRU00169"/>
    </source>
</evidence>
<keyword evidence="2" id="KW-0805">Transcription regulation</keyword>
<dbReference type="EMBL" id="QVNQ01000013">
    <property type="protein sequence ID" value="RFS81557.1"/>
    <property type="molecule type" value="Genomic_DNA"/>
</dbReference>
<dbReference type="CDD" id="cd06170">
    <property type="entry name" value="LuxR_C_like"/>
    <property type="match status" value="1"/>
</dbReference>
<keyword evidence="9" id="KW-1185">Reference proteome</keyword>
<sequence length="231" mass="24881">MSESEHAEAPIRVVLVDDQELVRAGFTMVLDAQPDIEVVGEAGDGVQALELLRGTQADVVLMDVRMPRMDGIEATRQVVARSGPKVVILTTFDLDEYAFAAIKAGAGGFLLKDAGPTQLIEAIKAVHSGDAVVAPSTTKRLLDRFAVHLPDAEEKANRTLESLTFREGEVLKLVARGMSNAEIAGQLYVSEATVKTHMGRILMKLGLRDRVQAVVFAYETGLVKSGQRGDP</sequence>
<dbReference type="PROSITE" id="PS50043">
    <property type="entry name" value="HTH_LUXR_2"/>
    <property type="match status" value="1"/>
</dbReference>
<dbReference type="InterPro" id="IPR058245">
    <property type="entry name" value="NreC/VraR/RcsB-like_REC"/>
</dbReference>
<reference evidence="8 9" key="1">
    <citation type="submission" date="2018-08" db="EMBL/GenBank/DDBJ databases">
        <title>Actinomadura spongicola sp. nov., isolated from marine sponge Leucetta chagosensis.</title>
        <authorList>
            <person name="Li L."/>
            <person name="Lin H.W."/>
        </authorList>
    </citation>
    <scope>NUCLEOTIDE SEQUENCE [LARGE SCALE GENOMIC DNA]</scope>
    <source>
        <strain evidence="8 9">LHW52907</strain>
    </source>
</reference>
<evidence type="ECO:0000313" key="9">
    <source>
        <dbReference type="Proteomes" id="UP000262882"/>
    </source>
</evidence>
<proteinExistence type="predicted"/>
<evidence type="ECO:0000256" key="2">
    <source>
        <dbReference type="ARBA" id="ARBA00023015"/>
    </source>
</evidence>
<feature type="domain" description="HTH luxR-type" evidence="6">
    <location>
        <begin position="156"/>
        <end position="221"/>
    </location>
</feature>
<keyword evidence="1 5" id="KW-0597">Phosphoprotein</keyword>
<dbReference type="PROSITE" id="PS00622">
    <property type="entry name" value="HTH_LUXR_1"/>
    <property type="match status" value="1"/>
</dbReference>
<organism evidence="8 9">
    <name type="scientific">Actinomadura spongiicola</name>
    <dbReference type="NCBI Taxonomy" id="2303421"/>
    <lineage>
        <taxon>Bacteria</taxon>
        <taxon>Bacillati</taxon>
        <taxon>Actinomycetota</taxon>
        <taxon>Actinomycetes</taxon>
        <taxon>Streptosporangiales</taxon>
        <taxon>Thermomonosporaceae</taxon>
        <taxon>Actinomadura</taxon>
    </lineage>
</organism>
<dbReference type="Gene3D" id="3.40.50.2300">
    <property type="match status" value="1"/>
</dbReference>
<dbReference type="Proteomes" id="UP000262882">
    <property type="component" value="Unassembled WGS sequence"/>
</dbReference>
<evidence type="ECO:0000313" key="8">
    <source>
        <dbReference type="EMBL" id="RFS81557.1"/>
    </source>
</evidence>
<dbReference type="InterPro" id="IPR011006">
    <property type="entry name" value="CheY-like_superfamily"/>
</dbReference>
<dbReference type="SMART" id="SM00448">
    <property type="entry name" value="REC"/>
    <property type="match status" value="1"/>
</dbReference>
<dbReference type="InterPro" id="IPR001789">
    <property type="entry name" value="Sig_transdc_resp-reg_receiver"/>
</dbReference>
<dbReference type="PANTHER" id="PTHR43214:SF24">
    <property type="entry name" value="TRANSCRIPTIONAL REGULATORY PROTEIN NARL-RELATED"/>
    <property type="match status" value="1"/>
</dbReference>
<name>A0A372G8B2_9ACTN</name>